<dbReference type="Proteomes" id="UP000295382">
    <property type="component" value="Unassembled WGS sequence"/>
</dbReference>
<protein>
    <submittedName>
        <fullName evidence="1">Uncharacterized protein DUF4404</fullName>
    </submittedName>
</protein>
<dbReference type="OrthoDB" id="8779496at2"/>
<keyword evidence="2" id="KW-1185">Reference proteome</keyword>
<proteinExistence type="predicted"/>
<reference evidence="1 2" key="1">
    <citation type="submission" date="2019-03" db="EMBL/GenBank/DDBJ databases">
        <title>Genomic Encyclopedia of Type Strains, Phase IV (KMG-IV): sequencing the most valuable type-strain genomes for metagenomic binning, comparative biology and taxonomic classification.</title>
        <authorList>
            <person name="Goeker M."/>
        </authorList>
    </citation>
    <scope>NUCLEOTIDE SEQUENCE [LARGE SCALE GENOMIC DNA]</scope>
    <source>
        <strain evidence="1 2">DSM 7445</strain>
    </source>
</reference>
<evidence type="ECO:0000313" key="2">
    <source>
        <dbReference type="Proteomes" id="UP000295382"/>
    </source>
</evidence>
<sequence length="90" mass="9992">MSNDQLKATLKELQRHLESAGPAVDDETKNLLQTLDSDIDQLLQRQSPSREEQNGLAERAQELSARFAAQHPQLEGVLRQLGITLEGMGI</sequence>
<dbReference type="InterPro" id="IPR025516">
    <property type="entry name" value="DUF4404"/>
</dbReference>
<evidence type="ECO:0000313" key="1">
    <source>
        <dbReference type="EMBL" id="TCS37953.1"/>
    </source>
</evidence>
<accession>A0A4R3HZ40</accession>
<gene>
    <name evidence="1" type="ORF">EDC30_103245</name>
</gene>
<name>A0A4R3HZ40_PAULE</name>
<organism evidence="1 2">
    <name type="scientific">Paucimonas lemoignei</name>
    <name type="common">Pseudomonas lemoignei</name>
    <dbReference type="NCBI Taxonomy" id="29443"/>
    <lineage>
        <taxon>Bacteria</taxon>
        <taxon>Pseudomonadati</taxon>
        <taxon>Pseudomonadota</taxon>
        <taxon>Betaproteobacteria</taxon>
        <taxon>Burkholderiales</taxon>
        <taxon>Burkholderiaceae</taxon>
        <taxon>Paucimonas</taxon>
    </lineage>
</organism>
<comment type="caution">
    <text evidence="1">The sequence shown here is derived from an EMBL/GenBank/DDBJ whole genome shotgun (WGS) entry which is preliminary data.</text>
</comment>
<dbReference type="AlphaFoldDB" id="A0A4R3HZ40"/>
<dbReference type="RefSeq" id="WP_132258019.1">
    <property type="nucleotide sequence ID" value="NZ_SLZQ01000003.1"/>
</dbReference>
<dbReference type="EMBL" id="SLZQ01000003">
    <property type="protein sequence ID" value="TCS37953.1"/>
    <property type="molecule type" value="Genomic_DNA"/>
</dbReference>
<dbReference type="Pfam" id="PF14357">
    <property type="entry name" value="DUF4404"/>
    <property type="match status" value="1"/>
</dbReference>